<dbReference type="PATRIC" id="fig|1303.82.peg.35"/>
<gene>
    <name evidence="1" type="ORF">SORDD27_00034</name>
</gene>
<dbReference type="AlphaFoldDB" id="A0A139Q1W8"/>
<dbReference type="EMBL" id="LQNZ01000001">
    <property type="protein sequence ID" value="KXT96529.1"/>
    <property type="molecule type" value="Genomic_DNA"/>
</dbReference>
<dbReference type="RefSeq" id="WP_061426614.1">
    <property type="nucleotide sequence ID" value="NZ_KQ970235.1"/>
</dbReference>
<organism evidence="1 2">
    <name type="scientific">Streptococcus oralis</name>
    <dbReference type="NCBI Taxonomy" id="1303"/>
    <lineage>
        <taxon>Bacteria</taxon>
        <taxon>Bacillati</taxon>
        <taxon>Bacillota</taxon>
        <taxon>Bacilli</taxon>
        <taxon>Lactobacillales</taxon>
        <taxon>Streptococcaceae</taxon>
        <taxon>Streptococcus</taxon>
    </lineage>
</organism>
<protein>
    <submittedName>
        <fullName evidence="1">Uncharacterized protein</fullName>
    </submittedName>
</protein>
<evidence type="ECO:0000313" key="2">
    <source>
        <dbReference type="Proteomes" id="UP000072363"/>
    </source>
</evidence>
<sequence length="394" mass="46044">MSSILDFESVEYLYIFDYYDIPLSFITKKIDDKYYFVYAIDFDTFFVKPLSIKNLKTLFSDISTNTLLQEFYLEDDFSILKRENNNIFVKYGVKIFELENNINASEYFPEDDSKFERDLISGKSFNMLCSEYATTFSDILNNKQLTIKLVDSYNSHSADLDVVAKAINLMENFIEGSKVFLREHNIFTNGKLVLTPFTPGSFNINFEIVRPEEVTLFEDEFELYFDDFIVFTESINYKEASDVYSDVIFENNKIVKSFVEFYNVIKENGLTVTLEKDKKKLSTIIVNEQSDKFIQDLNSLVQKQDDAEVFSEEFDFEGIVSSASNARNNVSIKTLSGIVKAKFSSELFREIKRMDRTISVSSEIRGRWIKRTFLDENRNVISEKYEILNFHQNS</sequence>
<evidence type="ECO:0000313" key="1">
    <source>
        <dbReference type="EMBL" id="KXT96529.1"/>
    </source>
</evidence>
<dbReference type="Proteomes" id="UP000072363">
    <property type="component" value="Unassembled WGS sequence"/>
</dbReference>
<name>A0A139Q1W8_STROR</name>
<reference evidence="1 2" key="1">
    <citation type="submission" date="2016-01" db="EMBL/GenBank/DDBJ databases">
        <title>Highly variable Streptococcus oralis are common among viridans streptococci isolated from primates.</title>
        <authorList>
            <person name="Denapaite D."/>
            <person name="Rieger M."/>
            <person name="Koendgen S."/>
            <person name="Brueckner R."/>
            <person name="Ochigava I."/>
            <person name="Kappeler P."/>
            <person name="Maetz-Rensing K."/>
            <person name="Leendertz F."/>
            <person name="Hakenbeck R."/>
        </authorList>
    </citation>
    <scope>NUCLEOTIDE SEQUENCE [LARGE SCALE GENOMIC DNA]</scope>
    <source>
        <strain evidence="1 2">DD27</strain>
    </source>
</reference>
<proteinExistence type="predicted"/>
<comment type="caution">
    <text evidence="1">The sequence shown here is derived from an EMBL/GenBank/DDBJ whole genome shotgun (WGS) entry which is preliminary data.</text>
</comment>
<accession>A0A139Q1W8</accession>